<reference evidence="1 2" key="1">
    <citation type="journal article" date="2021" name="ISME Commun">
        <title>Automated analysis of genomic sequences facilitates high-throughput and comprehensive description of bacteria.</title>
        <authorList>
            <person name="Hitch T.C.A."/>
        </authorList>
    </citation>
    <scope>NUCLEOTIDE SEQUENCE [LARGE SCALE GENOMIC DNA]</scope>
    <source>
        <strain evidence="1 2">Sanger_04</strain>
    </source>
</reference>
<proteinExistence type="predicted"/>
<dbReference type="EMBL" id="JAOQKC010000027">
    <property type="protein sequence ID" value="MCU6698206.1"/>
    <property type="molecule type" value="Genomic_DNA"/>
</dbReference>
<protein>
    <submittedName>
        <fullName evidence="1">Uncharacterized protein</fullName>
    </submittedName>
</protein>
<evidence type="ECO:0000313" key="2">
    <source>
        <dbReference type="Proteomes" id="UP001652461"/>
    </source>
</evidence>
<accession>A0ABT2S0T6</accession>
<comment type="caution">
    <text evidence="1">The sequence shown here is derived from an EMBL/GenBank/DDBJ whole genome shotgun (WGS) entry which is preliminary data.</text>
</comment>
<keyword evidence="2" id="KW-1185">Reference proteome</keyword>
<name>A0ABT2S0T6_9FIRM</name>
<gene>
    <name evidence="1" type="ORF">OCV63_15100</name>
</gene>
<evidence type="ECO:0000313" key="1">
    <source>
        <dbReference type="EMBL" id="MCU6698206.1"/>
    </source>
</evidence>
<dbReference type="Proteomes" id="UP001652461">
    <property type="component" value="Unassembled WGS sequence"/>
</dbReference>
<organism evidence="1 2">
    <name type="scientific">Laedolimicola ammoniilytica</name>
    <dbReference type="NCBI Taxonomy" id="2981771"/>
    <lineage>
        <taxon>Bacteria</taxon>
        <taxon>Bacillati</taxon>
        <taxon>Bacillota</taxon>
        <taxon>Clostridia</taxon>
        <taxon>Lachnospirales</taxon>
        <taxon>Lachnospiraceae</taxon>
        <taxon>Laedolimicola</taxon>
    </lineage>
</organism>
<sequence length="149" mass="16683">MVFNTFIKCQVCGCITRVRLQVGWQEEHPIEVTCGKCGTSLSGKVKIGQDCPGLNFSFDNADDAQDENADYVVECSGEFPTAKQAEAADLEGLVVTPFIRYMNCMKTDDSYEEFVQAVSQLNATAKKWKNYKRILTLAKNNSEHLIQEI</sequence>
<dbReference type="RefSeq" id="WP_262670902.1">
    <property type="nucleotide sequence ID" value="NZ_JAOQKC010000027.1"/>
</dbReference>